<proteinExistence type="predicted"/>
<gene>
    <name evidence="1" type="ORF">VM1G_02001</name>
</gene>
<protein>
    <submittedName>
        <fullName evidence="1">Uncharacterized protein</fullName>
    </submittedName>
</protein>
<dbReference type="EMBL" id="CM003099">
    <property type="protein sequence ID" value="KUI66973.1"/>
    <property type="molecule type" value="Genomic_DNA"/>
</dbReference>
<accession>A0A194VSR9</accession>
<evidence type="ECO:0000313" key="2">
    <source>
        <dbReference type="Proteomes" id="UP000078559"/>
    </source>
</evidence>
<evidence type="ECO:0000313" key="1">
    <source>
        <dbReference type="EMBL" id="KUI66973.1"/>
    </source>
</evidence>
<reference evidence="1" key="1">
    <citation type="submission" date="2014-12" db="EMBL/GenBank/DDBJ databases">
        <title>Genome Sequence of Valsa Canker Pathogens Uncovers a Specific Adaption of Colonization on Woody Bark.</title>
        <authorList>
            <person name="Yin Z."/>
            <person name="Liu H."/>
            <person name="Gao X."/>
            <person name="Li Z."/>
            <person name="Song N."/>
            <person name="Ke X."/>
            <person name="Dai Q."/>
            <person name="Wu Y."/>
            <person name="Sun Y."/>
            <person name="Xu J.-R."/>
            <person name="Kang Z.K."/>
            <person name="Wang L."/>
            <person name="Huang L."/>
        </authorList>
    </citation>
    <scope>NUCLEOTIDE SEQUENCE [LARGE SCALE GENOMIC DNA]</scope>
    <source>
        <strain evidence="1">03-8</strain>
    </source>
</reference>
<dbReference type="AlphaFoldDB" id="A0A194VSR9"/>
<keyword evidence="2" id="KW-1185">Reference proteome</keyword>
<sequence>MADLPVLPLELIFHIISSLVGDPGTILHPSDSATKALLSFTLVSRATYPVASNYLRKNCVYIDNDIRLRHLIHCVEATRDHHHTLSSSDNNQAALLTPSPTPRLHPLTALYLGPFTRTIDNQPTAIWVRELFCLVHPTLRRLAVDMPLRSLYPADDHLSVRATLREAFAMLRALEEFASVRDELFLDVLEPEWRAGRGGEPAVWESWPRLRRLALESVAAGEDFWRAVAAKRGAGEPGARPAGLSAACARPAVAGLGGGLGAEGAVELPRPLKVVVAGFPYNLQTSRWAGRRNWDRIDRDNIMKVMTYDAPDSVYDGENLLDRYYEWVKTAALNGDIWDWEGPLVMGTPKAEESTDAVVFELEA</sequence>
<dbReference type="OrthoDB" id="6365676at2759"/>
<name>A0A194VSR9_CYTMA</name>
<dbReference type="Proteomes" id="UP000078559">
    <property type="component" value="Chromosome 2"/>
</dbReference>
<organism evidence="1 2">
    <name type="scientific">Cytospora mali</name>
    <name type="common">Apple Valsa canker fungus</name>
    <name type="synonym">Valsa mali</name>
    <dbReference type="NCBI Taxonomy" id="578113"/>
    <lineage>
        <taxon>Eukaryota</taxon>
        <taxon>Fungi</taxon>
        <taxon>Dikarya</taxon>
        <taxon>Ascomycota</taxon>
        <taxon>Pezizomycotina</taxon>
        <taxon>Sordariomycetes</taxon>
        <taxon>Sordariomycetidae</taxon>
        <taxon>Diaporthales</taxon>
        <taxon>Cytosporaceae</taxon>
        <taxon>Cytospora</taxon>
    </lineage>
</organism>